<feature type="transmembrane region" description="Helical" evidence="1">
    <location>
        <begin position="310"/>
        <end position="333"/>
    </location>
</feature>
<feature type="transmembrane region" description="Helical" evidence="1">
    <location>
        <begin position="224"/>
        <end position="243"/>
    </location>
</feature>
<feature type="transmembrane region" description="Helical" evidence="1">
    <location>
        <begin position="249"/>
        <end position="270"/>
    </location>
</feature>
<keyword evidence="1" id="KW-1003">Cell membrane</keyword>
<accession>A0A9D9DB58</accession>
<keyword evidence="1" id="KW-1133">Transmembrane helix</keyword>
<protein>
    <recommendedName>
        <fullName evidence="1 2">Sodium/glutamate symporter</fullName>
    </recommendedName>
</protein>
<keyword evidence="1" id="KW-0406">Ion transport</keyword>
<proteinExistence type="inferred from homology"/>
<comment type="similarity">
    <text evidence="1">Belongs to the glutamate:Na(+) symporter (ESS) (TC 2.A.27) family.</text>
</comment>
<reference evidence="3" key="2">
    <citation type="journal article" date="2021" name="PeerJ">
        <title>Extensive microbial diversity within the chicken gut microbiome revealed by metagenomics and culture.</title>
        <authorList>
            <person name="Gilroy R."/>
            <person name="Ravi A."/>
            <person name="Getino M."/>
            <person name="Pursley I."/>
            <person name="Horton D.L."/>
            <person name="Alikhan N.F."/>
            <person name="Baker D."/>
            <person name="Gharbi K."/>
            <person name="Hall N."/>
            <person name="Watson M."/>
            <person name="Adriaenssens E.M."/>
            <person name="Foster-Nyarko E."/>
            <person name="Jarju S."/>
            <person name="Secka A."/>
            <person name="Antonio M."/>
            <person name="Oren A."/>
            <person name="Chaudhuri R.R."/>
            <person name="La Ragione R."/>
            <person name="Hildebrand F."/>
            <person name="Pallen M.J."/>
        </authorList>
    </citation>
    <scope>NUCLEOTIDE SEQUENCE</scope>
    <source>
        <strain evidence="3">17213</strain>
    </source>
</reference>
<keyword evidence="1" id="KW-0915">Sodium</keyword>
<comment type="function">
    <text evidence="1">Catalyzes the sodium-dependent transport of glutamate.</text>
</comment>
<feature type="transmembrane region" description="Helical" evidence="1">
    <location>
        <begin position="41"/>
        <end position="61"/>
    </location>
</feature>
<dbReference type="PANTHER" id="PTHR36178">
    <property type="entry name" value="SLR0625 PROTEIN"/>
    <property type="match status" value="1"/>
</dbReference>
<reference evidence="3" key="1">
    <citation type="submission" date="2020-10" db="EMBL/GenBank/DDBJ databases">
        <authorList>
            <person name="Gilroy R."/>
        </authorList>
    </citation>
    <scope>NUCLEOTIDE SEQUENCE</scope>
    <source>
        <strain evidence="3">17213</strain>
    </source>
</reference>
<feature type="transmembrane region" description="Helical" evidence="1">
    <location>
        <begin position="104"/>
        <end position="127"/>
    </location>
</feature>
<feature type="transmembrane region" description="Helical" evidence="1">
    <location>
        <begin position="6"/>
        <end position="29"/>
    </location>
</feature>
<name>A0A9D9DB58_9GAMM</name>
<gene>
    <name evidence="1 3" type="primary">gltS</name>
    <name evidence="3" type="ORF">IAB19_01930</name>
</gene>
<dbReference type="HAMAP" id="MF_02062">
    <property type="entry name" value="GltS"/>
    <property type="match status" value="1"/>
</dbReference>
<feature type="transmembrane region" description="Helical" evidence="1">
    <location>
        <begin position="73"/>
        <end position="92"/>
    </location>
</feature>
<dbReference type="Pfam" id="PF03616">
    <property type="entry name" value="Glt_symporter"/>
    <property type="match status" value="1"/>
</dbReference>
<keyword evidence="1" id="KW-0997">Cell inner membrane</keyword>
<keyword evidence="1" id="KW-0472">Membrane</keyword>
<keyword evidence="1" id="KW-0029">Amino-acid transport</keyword>
<feature type="transmembrane region" description="Helical" evidence="1">
    <location>
        <begin position="377"/>
        <end position="404"/>
    </location>
</feature>
<dbReference type="GO" id="GO:0005886">
    <property type="term" value="C:plasma membrane"/>
    <property type="evidence" value="ECO:0007669"/>
    <property type="project" value="UniProtKB-SubCell"/>
</dbReference>
<dbReference type="InterPro" id="IPR004445">
    <property type="entry name" value="GltS"/>
</dbReference>
<dbReference type="PANTHER" id="PTHR36178:SF1">
    <property type="entry name" value="SODIUM_GLUTAMATE SYMPORTER"/>
    <property type="match status" value="1"/>
</dbReference>
<feature type="transmembrane region" description="Helical" evidence="1">
    <location>
        <begin position="340"/>
        <end position="357"/>
    </location>
</feature>
<evidence type="ECO:0000313" key="4">
    <source>
        <dbReference type="Proteomes" id="UP000823631"/>
    </source>
</evidence>
<comment type="caution">
    <text evidence="3">The sequence shown here is derived from an EMBL/GenBank/DDBJ whole genome shotgun (WGS) entry which is preliminary data.</text>
</comment>
<sequence length="405" mass="43272">MQEQHILFTYTFGMQETLAIAVVLLLLGRLVKRYISVLRRFYIPAPVIGGIIFSCLTLVGHNLQLFEFSFDQSLKNLLMLAFFTTIGFAASFKMLIRGGISVSIFLLCAIILICIQNCVGVGMSLLFDLNPLMGLAAGSIALTGGHGTAAAFGPELVKSGLEGGLTVSVAAATYGLVAGCMIGGPVGKRLLNHYKLVSKDKSVENQDIVEGKLTPEQKNIDELLLFKAVTYIIICMGIGHFIILGISSLGIVLPAYLGPMMVAAAVRNFMDLSKKPLPLHSINVVGNISLQLFLAIALMTLNLWELAALAVPLVTILLVQTLVMALFAYYVTFNMMGRDYDAAVIATGHCGFGMGATPNAMANMETFTGANGDSPKAFFVVPIVGALFIDFVNATILTIFIGVLG</sequence>
<comment type="subcellular location">
    <subcellularLocation>
        <location evidence="1">Cell inner membrane</location>
        <topology evidence="1">Multi-pass membrane protein</topology>
    </subcellularLocation>
</comment>
<keyword evidence="1" id="KW-0813">Transport</keyword>
<dbReference type="EMBL" id="JADINH010000029">
    <property type="protein sequence ID" value="MBO8415124.1"/>
    <property type="molecule type" value="Genomic_DNA"/>
</dbReference>
<keyword evidence="1" id="KW-0739">Sodium transport</keyword>
<dbReference type="NCBIfam" id="TIGR00210">
    <property type="entry name" value="gltS"/>
    <property type="match status" value="1"/>
</dbReference>
<dbReference type="GO" id="GO:0015501">
    <property type="term" value="F:glutamate:sodium symporter activity"/>
    <property type="evidence" value="ECO:0007669"/>
    <property type="project" value="UniProtKB-UniRule"/>
</dbReference>
<dbReference type="GO" id="GO:0015813">
    <property type="term" value="P:L-glutamate transmembrane transport"/>
    <property type="evidence" value="ECO:0007669"/>
    <property type="project" value="UniProtKB-UniRule"/>
</dbReference>
<evidence type="ECO:0000313" key="3">
    <source>
        <dbReference type="EMBL" id="MBO8415124.1"/>
    </source>
</evidence>
<dbReference type="AlphaFoldDB" id="A0A9D9DB58"/>
<organism evidence="3 4">
    <name type="scientific">Candidatus Avisuccinivibrio stercorigallinarum</name>
    <dbReference type="NCBI Taxonomy" id="2840704"/>
    <lineage>
        <taxon>Bacteria</taxon>
        <taxon>Pseudomonadati</taxon>
        <taxon>Pseudomonadota</taxon>
        <taxon>Gammaproteobacteria</taxon>
        <taxon>Aeromonadales</taxon>
        <taxon>Succinivibrionaceae</taxon>
        <taxon>Succinivibrionaceae incertae sedis</taxon>
        <taxon>Candidatus Avisuccinivibrio</taxon>
    </lineage>
</organism>
<feature type="transmembrane region" description="Helical" evidence="1">
    <location>
        <begin position="282"/>
        <end position="304"/>
    </location>
</feature>
<keyword evidence="1" id="KW-0769">Symport</keyword>
<dbReference type="Proteomes" id="UP000823631">
    <property type="component" value="Unassembled WGS sequence"/>
</dbReference>
<evidence type="ECO:0000256" key="2">
    <source>
        <dbReference type="NCBIfam" id="TIGR00210"/>
    </source>
</evidence>
<keyword evidence="1" id="KW-0812">Transmembrane</keyword>
<feature type="transmembrane region" description="Helical" evidence="1">
    <location>
        <begin position="165"/>
        <end position="186"/>
    </location>
</feature>
<evidence type="ECO:0000256" key="1">
    <source>
        <dbReference type="HAMAP-Rule" id="MF_02062"/>
    </source>
</evidence>